<keyword evidence="2" id="KW-1185">Reference proteome</keyword>
<name>A0ABS5IZA5_9BACT</name>
<dbReference type="EMBL" id="JAGTXB010000005">
    <property type="protein sequence ID" value="MBS0028183.1"/>
    <property type="molecule type" value="Genomic_DNA"/>
</dbReference>
<protein>
    <submittedName>
        <fullName evidence="1">T9SS type A sorting domain-containing protein</fullName>
    </submittedName>
</protein>
<dbReference type="NCBIfam" id="TIGR04183">
    <property type="entry name" value="Por_Secre_tail"/>
    <property type="match status" value="1"/>
</dbReference>
<sequence length="31" mass="3387">MNINISTLPAGAYILQVKHGGNSKQYKAIKK</sequence>
<gene>
    <name evidence="1" type="ORF">KE626_12770</name>
</gene>
<reference evidence="1 2" key="1">
    <citation type="submission" date="2021-04" db="EMBL/GenBank/DDBJ databases">
        <title>Chitinophaga sp. nov., isolated from the rhizosphere soil.</title>
        <authorList>
            <person name="He S."/>
        </authorList>
    </citation>
    <scope>NUCLEOTIDE SEQUENCE [LARGE SCALE GENOMIC DNA]</scope>
    <source>
        <strain evidence="1 2">2R12</strain>
    </source>
</reference>
<evidence type="ECO:0000313" key="2">
    <source>
        <dbReference type="Proteomes" id="UP000676386"/>
    </source>
</evidence>
<dbReference type="RefSeq" id="WP_211973292.1">
    <property type="nucleotide sequence ID" value="NZ_JAGTXB010000005.1"/>
</dbReference>
<organism evidence="1 2">
    <name type="scientific">Chitinophaga hostae</name>
    <dbReference type="NCBI Taxonomy" id="2831022"/>
    <lineage>
        <taxon>Bacteria</taxon>
        <taxon>Pseudomonadati</taxon>
        <taxon>Bacteroidota</taxon>
        <taxon>Chitinophagia</taxon>
        <taxon>Chitinophagales</taxon>
        <taxon>Chitinophagaceae</taxon>
        <taxon>Chitinophaga</taxon>
    </lineage>
</organism>
<evidence type="ECO:0000313" key="1">
    <source>
        <dbReference type="EMBL" id="MBS0028183.1"/>
    </source>
</evidence>
<dbReference type="Proteomes" id="UP000676386">
    <property type="component" value="Unassembled WGS sequence"/>
</dbReference>
<accession>A0ABS5IZA5</accession>
<comment type="caution">
    <text evidence="1">The sequence shown here is derived from an EMBL/GenBank/DDBJ whole genome shotgun (WGS) entry which is preliminary data.</text>
</comment>
<dbReference type="InterPro" id="IPR026444">
    <property type="entry name" value="Secre_tail"/>
</dbReference>
<proteinExistence type="predicted"/>